<evidence type="ECO:0000256" key="2">
    <source>
        <dbReference type="ARBA" id="ARBA00022801"/>
    </source>
</evidence>
<dbReference type="InterPro" id="IPR002410">
    <property type="entry name" value="Peptidase_S33"/>
</dbReference>
<feature type="domain" description="AB hydrolase-1" evidence="3">
    <location>
        <begin position="56"/>
        <end position="301"/>
    </location>
</feature>
<reference evidence="4" key="2">
    <citation type="submission" date="2024-05" db="EMBL/GenBank/DDBJ databases">
        <title>Rhodohalobacter halophilus gen. nov., sp. nov., a moderately halophilic member of the family Balneolaceae.</title>
        <authorList>
            <person name="Xia J."/>
        </authorList>
    </citation>
    <scope>NUCLEOTIDE SEQUENCE</scope>
    <source>
        <strain evidence="4">WB101</strain>
    </source>
</reference>
<dbReference type="Proteomes" id="UP001165366">
    <property type="component" value="Unassembled WGS sequence"/>
</dbReference>
<evidence type="ECO:0000313" key="5">
    <source>
        <dbReference type="Proteomes" id="UP001165366"/>
    </source>
</evidence>
<dbReference type="InterPro" id="IPR050266">
    <property type="entry name" value="AB_hydrolase_sf"/>
</dbReference>
<evidence type="ECO:0000313" key="4">
    <source>
        <dbReference type="EMBL" id="MCG2589469.1"/>
    </source>
</evidence>
<dbReference type="PRINTS" id="PR00793">
    <property type="entry name" value="PROAMNOPTASE"/>
</dbReference>
<keyword evidence="2 4" id="KW-0378">Hydrolase</keyword>
<evidence type="ECO:0000256" key="1">
    <source>
        <dbReference type="ARBA" id="ARBA00010088"/>
    </source>
</evidence>
<comment type="caution">
    <text evidence="4">The sequence shown here is derived from an EMBL/GenBank/DDBJ whole genome shotgun (WGS) entry which is preliminary data.</text>
</comment>
<sequence>MLQITFREFLLITICFLPILQSCGEADFRQELPAEEGTLSINGTEIYYNIVGEGEPIIIIHGGPVLDHGYLESSFEPLAQNYQLLYYDQRLSGRSSANVDRSGITLDNFVEDIEALRQEFQFDNIHLLAHSWGGLLAMKYAIKYPSNLNSLILLNSMPANTEDWRQESQMVARRTSVEDSLERQELMSSELFQNDPPKAIEQLLIISFRNQFENPSLADSLDFYIPEDYMVRSQRFGSLMAELSNYDLYESLSSLQIPTLLVYGSSEPAVEISGQKLDSTISNSHLSVIQNSGHFPFIEQPDQLMNELQTFLGSLE</sequence>
<dbReference type="PROSITE" id="PS51257">
    <property type="entry name" value="PROKAR_LIPOPROTEIN"/>
    <property type="match status" value="1"/>
</dbReference>
<reference evidence="4" key="1">
    <citation type="submission" date="2022-01" db="EMBL/GenBank/DDBJ databases">
        <authorList>
            <person name="Wang Y."/>
        </authorList>
    </citation>
    <scope>NUCLEOTIDE SEQUENCE</scope>
    <source>
        <strain evidence="4">WB101</strain>
    </source>
</reference>
<dbReference type="InterPro" id="IPR029058">
    <property type="entry name" value="AB_hydrolase_fold"/>
</dbReference>
<dbReference type="SUPFAM" id="SSF53474">
    <property type="entry name" value="alpha/beta-Hydrolases"/>
    <property type="match status" value="1"/>
</dbReference>
<dbReference type="Gene3D" id="3.40.50.1820">
    <property type="entry name" value="alpha/beta hydrolase"/>
    <property type="match status" value="1"/>
</dbReference>
<comment type="similarity">
    <text evidence="1">Belongs to the peptidase S33 family.</text>
</comment>
<dbReference type="EMBL" id="JAKLWS010000016">
    <property type="protein sequence ID" value="MCG2589469.1"/>
    <property type="molecule type" value="Genomic_DNA"/>
</dbReference>
<dbReference type="PANTHER" id="PTHR43798:SF31">
    <property type="entry name" value="AB HYDROLASE SUPERFAMILY PROTEIN YCLE"/>
    <property type="match status" value="1"/>
</dbReference>
<dbReference type="RefSeq" id="WP_237854830.1">
    <property type="nucleotide sequence ID" value="NZ_JAKLWS010000016.1"/>
</dbReference>
<dbReference type="GO" id="GO:0016787">
    <property type="term" value="F:hydrolase activity"/>
    <property type="evidence" value="ECO:0007669"/>
    <property type="project" value="UniProtKB-KW"/>
</dbReference>
<dbReference type="PANTHER" id="PTHR43798">
    <property type="entry name" value="MONOACYLGLYCEROL LIPASE"/>
    <property type="match status" value="1"/>
</dbReference>
<protein>
    <submittedName>
        <fullName evidence="4">Alpha/beta hydrolase</fullName>
    </submittedName>
</protein>
<proteinExistence type="inferred from homology"/>
<dbReference type="Pfam" id="PF00561">
    <property type="entry name" value="Abhydrolase_1"/>
    <property type="match status" value="1"/>
</dbReference>
<accession>A0ABS9KF44</accession>
<dbReference type="InterPro" id="IPR000073">
    <property type="entry name" value="AB_hydrolase_1"/>
</dbReference>
<evidence type="ECO:0000259" key="3">
    <source>
        <dbReference type="Pfam" id="PF00561"/>
    </source>
</evidence>
<gene>
    <name evidence="4" type="ORF">L6773_12895</name>
</gene>
<keyword evidence="5" id="KW-1185">Reference proteome</keyword>
<name>A0ABS9KF44_9BACT</name>
<organism evidence="4 5">
    <name type="scientific">Rhodohalobacter sulfatireducens</name>
    <dbReference type="NCBI Taxonomy" id="2911366"/>
    <lineage>
        <taxon>Bacteria</taxon>
        <taxon>Pseudomonadati</taxon>
        <taxon>Balneolota</taxon>
        <taxon>Balneolia</taxon>
        <taxon>Balneolales</taxon>
        <taxon>Balneolaceae</taxon>
        <taxon>Rhodohalobacter</taxon>
    </lineage>
</organism>